<dbReference type="InterPro" id="IPR029057">
    <property type="entry name" value="PRTase-like"/>
</dbReference>
<dbReference type="eggNOG" id="COG1040">
    <property type="taxonomic scope" value="Bacteria"/>
</dbReference>
<keyword evidence="4" id="KW-0328">Glycosyltransferase</keyword>
<name>E8T690_THEA1</name>
<evidence type="ECO:0000313" key="4">
    <source>
        <dbReference type="EMBL" id="ADU96674.1"/>
    </source>
</evidence>
<dbReference type="STRING" id="648996.Theam_0707"/>
<dbReference type="CDD" id="cd06223">
    <property type="entry name" value="PRTases_typeI"/>
    <property type="match status" value="1"/>
</dbReference>
<dbReference type="Proteomes" id="UP000006362">
    <property type="component" value="Chromosome"/>
</dbReference>
<dbReference type="RefSeq" id="WP_013537460.1">
    <property type="nucleotide sequence ID" value="NC_014926.1"/>
</dbReference>
<dbReference type="OrthoDB" id="9779910at2"/>
<comment type="similarity">
    <text evidence="1">Belongs to the ComF/GntX family.</text>
</comment>
<keyword evidence="5" id="KW-1185">Reference proteome</keyword>
<dbReference type="Pfam" id="PF00156">
    <property type="entry name" value="Pribosyltran"/>
    <property type="match status" value="1"/>
</dbReference>
<organism evidence="4 5">
    <name type="scientific">Thermovibrio ammonificans (strain DSM 15698 / JCM 12110 / HB-1)</name>
    <dbReference type="NCBI Taxonomy" id="648996"/>
    <lineage>
        <taxon>Bacteria</taxon>
        <taxon>Pseudomonadati</taxon>
        <taxon>Aquificota</taxon>
        <taxon>Aquificia</taxon>
        <taxon>Desulfurobacteriales</taxon>
        <taxon>Desulfurobacteriaceae</taxon>
        <taxon>Thermovibrio</taxon>
    </lineage>
</organism>
<proteinExistence type="inferred from homology"/>
<evidence type="ECO:0000256" key="1">
    <source>
        <dbReference type="ARBA" id="ARBA00008007"/>
    </source>
</evidence>
<dbReference type="AlphaFoldDB" id="E8T690"/>
<dbReference type="PANTHER" id="PTHR47505">
    <property type="entry name" value="DNA UTILIZATION PROTEIN YHGH"/>
    <property type="match status" value="1"/>
</dbReference>
<dbReference type="InterPro" id="IPR051910">
    <property type="entry name" value="ComF/GntX_DNA_util-trans"/>
</dbReference>
<dbReference type="HOGENOM" id="CLU_054549_1_1_0"/>
<evidence type="ECO:0000259" key="3">
    <source>
        <dbReference type="Pfam" id="PF18912"/>
    </source>
</evidence>
<accession>E8T690</accession>
<sequence length="236" mass="26128">MLKRLLLDLLFPDYCRVCGSLLLLDHAYVACRKCWNEHFKLYTGKRCRRCGHPLELLPGVGELCGRCAEGRSFHFSGVNYFTLYSGLAEEALRELKFNRLKPVASEIGRAVAPHLKRWISALNPDLIVPVPVHSETLKERGFNQVEEILKGAGVPFIPLLKKVKKVERQSTLSAADRANNVKGAFSLLGPVSGTVLVIDDVFTTGSTANEVARVLKEGGAERVFVYTVCYTPVKPG</sequence>
<dbReference type="InterPro" id="IPR000836">
    <property type="entry name" value="PRTase_dom"/>
</dbReference>
<evidence type="ECO:0000313" key="5">
    <source>
        <dbReference type="Proteomes" id="UP000006362"/>
    </source>
</evidence>
<dbReference type="Gene3D" id="3.40.50.2020">
    <property type="match status" value="1"/>
</dbReference>
<protein>
    <submittedName>
        <fullName evidence="4">Phosphoribosyltransferase</fullName>
    </submittedName>
</protein>
<reference evidence="4" key="1">
    <citation type="submission" date="2011-01" db="EMBL/GenBank/DDBJ databases">
        <title>Complete sequence of chromosome of Thermovibrio ammonificans HB-1.</title>
        <authorList>
            <consortium name="US DOE Joint Genome Institute"/>
            <person name="Lucas S."/>
            <person name="Copeland A."/>
            <person name="Lapidus A."/>
            <person name="Cheng J.-F."/>
            <person name="Goodwin L."/>
            <person name="Pitluck S."/>
            <person name="Davenport K."/>
            <person name="Detter J.C."/>
            <person name="Han C."/>
            <person name="Tapia R."/>
            <person name="Land M."/>
            <person name="Hauser L."/>
            <person name="Kyrpides N."/>
            <person name="Ivanova N."/>
            <person name="Ovchinnikova G."/>
            <person name="Vetriani C."/>
            <person name="Woyke T."/>
        </authorList>
    </citation>
    <scope>NUCLEOTIDE SEQUENCE [LARGE SCALE GENOMIC DNA]</scope>
    <source>
        <strain evidence="4">HB-1</strain>
    </source>
</reference>
<evidence type="ECO:0000259" key="2">
    <source>
        <dbReference type="Pfam" id="PF00156"/>
    </source>
</evidence>
<dbReference type="PANTHER" id="PTHR47505:SF1">
    <property type="entry name" value="DNA UTILIZATION PROTEIN YHGH"/>
    <property type="match status" value="1"/>
</dbReference>
<keyword evidence="4" id="KW-0808">Transferase</keyword>
<dbReference type="KEGG" id="tam:Theam_0707"/>
<dbReference type="SUPFAM" id="SSF53271">
    <property type="entry name" value="PRTase-like"/>
    <property type="match status" value="1"/>
</dbReference>
<dbReference type="InterPro" id="IPR044005">
    <property type="entry name" value="DZR_2"/>
</dbReference>
<feature type="domain" description="Double zinc ribbon" evidence="3">
    <location>
        <begin position="6"/>
        <end position="68"/>
    </location>
</feature>
<dbReference type="GO" id="GO:0016757">
    <property type="term" value="F:glycosyltransferase activity"/>
    <property type="evidence" value="ECO:0007669"/>
    <property type="project" value="UniProtKB-KW"/>
</dbReference>
<dbReference type="EMBL" id="CP002444">
    <property type="protein sequence ID" value="ADU96674.1"/>
    <property type="molecule type" value="Genomic_DNA"/>
</dbReference>
<feature type="domain" description="Phosphoribosyltransferase" evidence="2">
    <location>
        <begin position="122"/>
        <end position="233"/>
    </location>
</feature>
<gene>
    <name evidence="4" type="ordered locus">Theam_0707</name>
</gene>
<dbReference type="Pfam" id="PF18912">
    <property type="entry name" value="DZR_2"/>
    <property type="match status" value="1"/>
</dbReference>